<protein>
    <recommendedName>
        <fullName evidence="9">Enoyl-[acyl-carrier-protein] reductase [NADH]</fullName>
        <ecNumber evidence="9">1.3.1.9</ecNumber>
    </recommendedName>
</protein>
<feature type="binding site" evidence="12">
    <location>
        <begin position="63"/>
        <end position="64"/>
    </location>
    <ligand>
        <name>NAD(+)</name>
        <dbReference type="ChEBI" id="CHEBI:57540"/>
    </ligand>
</feature>
<evidence type="ECO:0000256" key="7">
    <source>
        <dbReference type="ARBA" id="ARBA00023098"/>
    </source>
</evidence>
<dbReference type="InterPro" id="IPR002347">
    <property type="entry name" value="SDR_fam"/>
</dbReference>
<comment type="catalytic activity">
    <reaction evidence="9">
        <text>a 2,3-saturated acyl-[ACP] + NAD(+) = a (2E)-enoyl-[ACP] + NADH + H(+)</text>
        <dbReference type="Rhea" id="RHEA:10240"/>
        <dbReference type="Rhea" id="RHEA-COMP:9925"/>
        <dbReference type="Rhea" id="RHEA-COMP:9926"/>
        <dbReference type="ChEBI" id="CHEBI:15378"/>
        <dbReference type="ChEBI" id="CHEBI:57540"/>
        <dbReference type="ChEBI" id="CHEBI:57945"/>
        <dbReference type="ChEBI" id="CHEBI:78784"/>
        <dbReference type="ChEBI" id="CHEBI:78785"/>
        <dbReference type="EC" id="1.3.1.9"/>
    </reaction>
</comment>
<feature type="binding site" evidence="12">
    <location>
        <position position="12"/>
    </location>
    <ligand>
        <name>NAD(+)</name>
        <dbReference type="ChEBI" id="CHEBI:57540"/>
    </ligand>
</feature>
<comment type="caution">
    <text evidence="13">The sequence shown here is derived from an EMBL/GenBank/DDBJ whole genome shotgun (WGS) entry which is preliminary data.</text>
</comment>
<evidence type="ECO:0000313" key="14">
    <source>
        <dbReference type="Proteomes" id="UP000824264"/>
    </source>
</evidence>
<feature type="binding site" evidence="12">
    <location>
        <begin position="18"/>
        <end position="19"/>
    </location>
    <ligand>
        <name>NAD(+)</name>
        <dbReference type="ChEBI" id="CHEBI:57540"/>
    </ligand>
</feature>
<keyword evidence="3 9" id="KW-0444">Lipid biosynthesis</keyword>
<dbReference type="PRINTS" id="PR00081">
    <property type="entry name" value="GDHRDH"/>
</dbReference>
<dbReference type="CDD" id="cd05372">
    <property type="entry name" value="ENR_SDR"/>
    <property type="match status" value="1"/>
</dbReference>
<dbReference type="GO" id="GO:0004318">
    <property type="term" value="F:enoyl-[acyl-carrier-protein] reductase (NADH) activity"/>
    <property type="evidence" value="ECO:0007669"/>
    <property type="project" value="UniProtKB-EC"/>
</dbReference>
<dbReference type="PIRSF" id="PIRSF000094">
    <property type="entry name" value="Enoyl-ACP_rdct"/>
    <property type="match status" value="1"/>
</dbReference>
<evidence type="ECO:0000256" key="6">
    <source>
        <dbReference type="ARBA" id="ARBA00023027"/>
    </source>
</evidence>
<dbReference type="EMBL" id="DXGI01000148">
    <property type="protein sequence ID" value="HIW78315.1"/>
    <property type="molecule type" value="Genomic_DNA"/>
</dbReference>
<evidence type="ECO:0000313" key="13">
    <source>
        <dbReference type="EMBL" id="HIW78315.1"/>
    </source>
</evidence>
<evidence type="ECO:0000256" key="5">
    <source>
        <dbReference type="ARBA" id="ARBA00023002"/>
    </source>
</evidence>
<proteinExistence type="inferred from homology"/>
<comment type="pathway">
    <text evidence="1">Lipid metabolism; fatty acid biosynthesis.</text>
</comment>
<evidence type="ECO:0000256" key="1">
    <source>
        <dbReference type="ARBA" id="ARBA00005194"/>
    </source>
</evidence>
<evidence type="ECO:0000256" key="12">
    <source>
        <dbReference type="PIRSR" id="PIRSR000094-3"/>
    </source>
</evidence>
<evidence type="ECO:0000256" key="3">
    <source>
        <dbReference type="ARBA" id="ARBA00022516"/>
    </source>
</evidence>
<dbReference type="AlphaFoldDB" id="A0A9D1U9L5"/>
<evidence type="ECO:0000256" key="8">
    <source>
        <dbReference type="ARBA" id="ARBA00023160"/>
    </source>
</evidence>
<gene>
    <name evidence="13" type="ORF">H9874_04125</name>
</gene>
<feature type="binding site" evidence="12">
    <location>
        <position position="91"/>
    </location>
    <ligand>
        <name>NAD(+)</name>
        <dbReference type="ChEBI" id="CHEBI:57540"/>
    </ligand>
</feature>
<dbReference type="Proteomes" id="UP000824264">
    <property type="component" value="Unassembled WGS sequence"/>
</dbReference>
<dbReference type="Gene3D" id="1.10.8.400">
    <property type="entry name" value="Enoyl acyl carrier protein reductase"/>
    <property type="match status" value="1"/>
</dbReference>
<feature type="binding site" evidence="12">
    <location>
        <position position="161"/>
    </location>
    <ligand>
        <name>NAD(+)</name>
        <dbReference type="ChEBI" id="CHEBI:57540"/>
    </ligand>
</feature>
<feature type="active site" description="Proton acceptor" evidence="10">
    <location>
        <position position="154"/>
    </location>
</feature>
<dbReference type="InterPro" id="IPR036291">
    <property type="entry name" value="NAD(P)-bd_dom_sf"/>
</dbReference>
<feature type="binding site" evidence="11">
    <location>
        <position position="94"/>
    </location>
    <ligand>
        <name>substrate</name>
    </ligand>
</feature>
<dbReference type="EC" id="1.3.1.9" evidence="9"/>
<reference evidence="13" key="1">
    <citation type="journal article" date="2021" name="PeerJ">
        <title>Extensive microbial diversity within the chicken gut microbiome revealed by metagenomics and culture.</title>
        <authorList>
            <person name="Gilroy R."/>
            <person name="Ravi A."/>
            <person name="Getino M."/>
            <person name="Pursley I."/>
            <person name="Horton D.L."/>
            <person name="Alikhan N.F."/>
            <person name="Baker D."/>
            <person name="Gharbi K."/>
            <person name="Hall N."/>
            <person name="Watson M."/>
            <person name="Adriaenssens E.M."/>
            <person name="Foster-Nyarko E."/>
            <person name="Jarju S."/>
            <person name="Secka A."/>
            <person name="Antonio M."/>
            <person name="Oren A."/>
            <person name="Chaudhuri R.R."/>
            <person name="La Ragione R."/>
            <person name="Hildebrand F."/>
            <person name="Pallen M.J."/>
        </authorList>
    </citation>
    <scope>NUCLEOTIDE SEQUENCE</scope>
    <source>
        <strain evidence="13">ChiSxjej5B17-1746</strain>
    </source>
</reference>
<dbReference type="PANTHER" id="PTHR43159:SF2">
    <property type="entry name" value="ENOYL-[ACYL-CARRIER-PROTEIN] REDUCTASE [NADH], CHLOROPLASTIC"/>
    <property type="match status" value="1"/>
</dbReference>
<keyword evidence="4" id="KW-0276">Fatty acid metabolism</keyword>
<reference evidence="13" key="2">
    <citation type="submission" date="2021-04" db="EMBL/GenBank/DDBJ databases">
        <authorList>
            <person name="Gilroy R."/>
        </authorList>
    </citation>
    <scope>NUCLEOTIDE SEQUENCE</scope>
    <source>
        <strain evidence="13">ChiSxjej5B17-1746</strain>
    </source>
</reference>
<keyword evidence="6 9" id="KW-0520">NAD</keyword>
<feature type="binding site" evidence="12">
    <location>
        <begin position="190"/>
        <end position="194"/>
    </location>
    <ligand>
        <name>NAD(+)</name>
        <dbReference type="ChEBI" id="CHEBI:57540"/>
    </ligand>
</feature>
<evidence type="ECO:0000256" key="10">
    <source>
        <dbReference type="PIRSR" id="PIRSR000094-1"/>
    </source>
</evidence>
<keyword evidence="8 9" id="KW-0275">Fatty acid biosynthesis</keyword>
<evidence type="ECO:0000256" key="2">
    <source>
        <dbReference type="ARBA" id="ARBA00009233"/>
    </source>
</evidence>
<dbReference type="SUPFAM" id="SSF51735">
    <property type="entry name" value="NAD(P)-binding Rossmann-fold domains"/>
    <property type="match status" value="1"/>
</dbReference>
<keyword evidence="7" id="KW-0443">Lipid metabolism</keyword>
<sequence>MLLQNKKCLIFGVANNKSIAYGIASAFKQHGAQLAFSYAGEAIQKRVEPISAELGGDFTFPCDVTSDEQIAAAVELVKERWGSVDVLVHSVAFAHKEDLAHRFIDTSRDGFATALNISSYSLTALCSAFEPLLNPGASVLTMTYYGAQKIITNYNVMGVAKAALEASVRYLSVDLGAKDVRINAISAGPIKTLASSGISDFKKIFSHIEEHAPLRRNVTTEDVGKAAVFLASDLASAVTGEIMFVDCGYNNLGI</sequence>
<evidence type="ECO:0000256" key="9">
    <source>
        <dbReference type="PIRNR" id="PIRNR000094"/>
    </source>
</evidence>
<dbReference type="PANTHER" id="PTHR43159">
    <property type="entry name" value="ENOYL-[ACYL-CARRIER-PROTEIN] REDUCTASE"/>
    <property type="match status" value="1"/>
</dbReference>
<evidence type="ECO:0000256" key="4">
    <source>
        <dbReference type="ARBA" id="ARBA00022832"/>
    </source>
</evidence>
<organism evidence="13 14">
    <name type="scientific">Candidatus Bilophila faecipullorum</name>
    <dbReference type="NCBI Taxonomy" id="2838482"/>
    <lineage>
        <taxon>Bacteria</taxon>
        <taxon>Pseudomonadati</taxon>
        <taxon>Thermodesulfobacteriota</taxon>
        <taxon>Desulfovibrionia</taxon>
        <taxon>Desulfovibrionales</taxon>
        <taxon>Desulfovibrionaceae</taxon>
        <taxon>Bilophila</taxon>
    </lineage>
</organism>
<name>A0A9D1U9L5_9BACT</name>
<dbReference type="FunFam" id="1.10.8.400:FF:000001">
    <property type="entry name" value="Enoyl-[acyl-carrier-protein] reductase [NADH]"/>
    <property type="match status" value="1"/>
</dbReference>
<dbReference type="Gene3D" id="3.40.50.720">
    <property type="entry name" value="NAD(P)-binding Rossmann-like Domain"/>
    <property type="match status" value="1"/>
</dbReference>
<feature type="active site" description="Proton acceptor" evidence="10">
    <location>
        <position position="144"/>
    </location>
</feature>
<dbReference type="InterPro" id="IPR014358">
    <property type="entry name" value="Enoyl-ACP_Rdtase_NADH"/>
</dbReference>
<dbReference type="FunFam" id="3.40.50.720:FF:000054">
    <property type="entry name" value="Enoyl-[acyl-carrier-protein] reductase [NADH]"/>
    <property type="match status" value="1"/>
</dbReference>
<comment type="similarity">
    <text evidence="2 9">Belongs to the short-chain dehydrogenases/reductases (SDR) family. FabI subfamily.</text>
</comment>
<evidence type="ECO:0000256" key="11">
    <source>
        <dbReference type="PIRSR" id="PIRSR000094-2"/>
    </source>
</evidence>
<accession>A0A9D1U9L5</accession>
<keyword evidence="5 9" id="KW-0560">Oxidoreductase</keyword>
<dbReference type="GO" id="GO:0006633">
    <property type="term" value="P:fatty acid biosynthetic process"/>
    <property type="evidence" value="ECO:0007669"/>
    <property type="project" value="UniProtKB-KW"/>
</dbReference>
<dbReference type="Pfam" id="PF13561">
    <property type="entry name" value="adh_short_C2"/>
    <property type="match status" value="1"/>
</dbReference>